<dbReference type="Proteomes" id="UP001442494">
    <property type="component" value="Unassembled WGS sequence"/>
</dbReference>
<comment type="caution">
    <text evidence="1">The sequence shown here is derived from an EMBL/GenBank/DDBJ whole genome shotgun (WGS) entry which is preliminary data.</text>
</comment>
<gene>
    <name evidence="1" type="ORF">NDI37_12100</name>
</gene>
<dbReference type="RefSeq" id="WP_190425080.1">
    <property type="nucleotide sequence ID" value="NZ_JAMPKK010000023.1"/>
</dbReference>
<evidence type="ECO:0000313" key="2">
    <source>
        <dbReference type="Proteomes" id="UP001442494"/>
    </source>
</evidence>
<keyword evidence="2" id="KW-1185">Reference proteome</keyword>
<dbReference type="EMBL" id="JAMPKK010000023">
    <property type="protein sequence ID" value="MEP0865208.1"/>
    <property type="molecule type" value="Genomic_DNA"/>
</dbReference>
<reference evidence="1 2" key="1">
    <citation type="submission" date="2022-04" db="EMBL/GenBank/DDBJ databases">
        <title>Positive selection, recombination, and allopatry shape intraspecific diversity of widespread and dominant cyanobacteria.</title>
        <authorList>
            <person name="Wei J."/>
            <person name="Shu W."/>
            <person name="Hu C."/>
        </authorList>
    </citation>
    <scope>NUCLEOTIDE SEQUENCE [LARGE SCALE GENOMIC DNA]</scope>
    <source>
        <strain evidence="1 2">GB2-A5</strain>
    </source>
</reference>
<evidence type="ECO:0000313" key="1">
    <source>
        <dbReference type="EMBL" id="MEP0865208.1"/>
    </source>
</evidence>
<name>A0ABV0JP93_9CYAN</name>
<organism evidence="1 2">
    <name type="scientific">Funiculus sociatus GB2-A5</name>
    <dbReference type="NCBI Taxonomy" id="2933946"/>
    <lineage>
        <taxon>Bacteria</taxon>
        <taxon>Bacillati</taxon>
        <taxon>Cyanobacteriota</taxon>
        <taxon>Cyanophyceae</taxon>
        <taxon>Coleofasciculales</taxon>
        <taxon>Coleofasciculaceae</taxon>
        <taxon>Funiculus</taxon>
    </lineage>
</organism>
<protein>
    <submittedName>
        <fullName evidence="1">Uncharacterized protein</fullName>
    </submittedName>
</protein>
<sequence>MSLQELKNQAYKLSVSDRLDLVNAIVESLRRELRPQPDRKAAIDRMRGLAKTDAPAPTDAEVEAMLEERLVEKYMK</sequence>
<proteinExistence type="predicted"/>
<accession>A0ABV0JP93</accession>